<name>A0A448L5L2_9BACT</name>
<sequence length="320" mass="36107">MSEKNVPMKLFYLLLGIFTFVELNCENLFDTQHDSLKQDMEYLPDSYHHWNANRYWKKLNHIGQEIIACGGEGNNWVLPDLVALCEVENDSVMRDLTKRSLLRQARYEYVMTDSPDIRGIDVALLYSPFTFRLLYWHAIRVTPLKGMRPTRDILYAAGQIISGDTLHVFVVHAPSRSGGEIATCPNRMAVVKRLQEAVDSVKSNSVSAHIIIAGDFNDYTQDVSIQYLISCGLADVSASAKGTHGAKGTYKYRGEWGSLDHVLCSEALVPLFRSCTIADFPFLLTDDEVYGGLQPLRNFHGAKYLNGFSDHLPLVVKFDF</sequence>
<dbReference type="SUPFAM" id="SSF56219">
    <property type="entry name" value="DNase I-like"/>
    <property type="match status" value="1"/>
</dbReference>
<dbReference type="PANTHER" id="PTHR42834">
    <property type="entry name" value="ENDONUCLEASE/EXONUCLEASE/PHOSPHATASE FAMILY PROTEIN (AFU_ORTHOLOGUE AFUA_3G09210)"/>
    <property type="match status" value="1"/>
</dbReference>
<evidence type="ECO:0000313" key="2">
    <source>
        <dbReference type="EMBL" id="VEH15275.1"/>
    </source>
</evidence>
<accession>A0A448L5L2</accession>
<dbReference type="PANTHER" id="PTHR42834:SF1">
    <property type="entry name" value="ENDONUCLEASE_EXONUCLEASE_PHOSPHATASE FAMILY PROTEIN (AFU_ORTHOLOGUE AFUA_3G09210)"/>
    <property type="match status" value="1"/>
</dbReference>
<dbReference type="KEGG" id="poc:NCTC13071_01273"/>
<reference evidence="2 3" key="1">
    <citation type="submission" date="2018-12" db="EMBL/GenBank/DDBJ databases">
        <authorList>
            <consortium name="Pathogen Informatics"/>
        </authorList>
    </citation>
    <scope>NUCLEOTIDE SEQUENCE [LARGE SCALE GENOMIC DNA]</scope>
    <source>
        <strain evidence="2 3">NCTC13071</strain>
    </source>
</reference>
<proteinExistence type="predicted"/>
<dbReference type="Gene3D" id="3.60.10.10">
    <property type="entry name" value="Endonuclease/exonuclease/phosphatase"/>
    <property type="match status" value="1"/>
</dbReference>
<organism evidence="2 3">
    <name type="scientific">Segatella oris</name>
    <dbReference type="NCBI Taxonomy" id="28135"/>
    <lineage>
        <taxon>Bacteria</taxon>
        <taxon>Pseudomonadati</taxon>
        <taxon>Bacteroidota</taxon>
        <taxon>Bacteroidia</taxon>
        <taxon>Bacteroidales</taxon>
        <taxon>Prevotellaceae</taxon>
        <taxon>Segatella</taxon>
    </lineage>
</organism>
<dbReference type="Pfam" id="PF19580">
    <property type="entry name" value="Exo_endo_phos_3"/>
    <property type="match status" value="1"/>
</dbReference>
<dbReference type="InterPro" id="IPR036691">
    <property type="entry name" value="Endo/exonu/phosph_ase_sf"/>
</dbReference>
<gene>
    <name evidence="2" type="ORF">NCTC13071_01273</name>
</gene>
<feature type="domain" description="Endonuclease/exonuclease/phosphatase" evidence="1">
    <location>
        <begin position="23"/>
        <end position="317"/>
    </location>
</feature>
<evidence type="ECO:0000259" key="1">
    <source>
        <dbReference type="Pfam" id="PF19580"/>
    </source>
</evidence>
<evidence type="ECO:0000313" key="3">
    <source>
        <dbReference type="Proteomes" id="UP000274578"/>
    </source>
</evidence>
<dbReference type="AlphaFoldDB" id="A0A448L5L2"/>
<dbReference type="GO" id="GO:0003824">
    <property type="term" value="F:catalytic activity"/>
    <property type="evidence" value="ECO:0007669"/>
    <property type="project" value="InterPro"/>
</dbReference>
<dbReference type="EMBL" id="LR134384">
    <property type="protein sequence ID" value="VEH15275.1"/>
    <property type="molecule type" value="Genomic_DNA"/>
</dbReference>
<protein>
    <submittedName>
        <fullName evidence="2">Uncharacterized protein conserved in bacteria</fullName>
    </submittedName>
</protein>
<dbReference type="InterPro" id="IPR005135">
    <property type="entry name" value="Endo/exonuclease/phosphatase"/>
</dbReference>
<dbReference type="Proteomes" id="UP000274578">
    <property type="component" value="Chromosome 1"/>
</dbReference>